<dbReference type="Pfam" id="PF00196">
    <property type="entry name" value="GerE"/>
    <property type="match status" value="1"/>
</dbReference>
<dbReference type="PROSITE" id="PS50043">
    <property type="entry name" value="HTH_LUXR_2"/>
    <property type="match status" value="1"/>
</dbReference>
<keyword evidence="1" id="KW-0547">Nucleotide-binding</keyword>
<dbReference type="SUPFAM" id="SSF48452">
    <property type="entry name" value="TPR-like"/>
    <property type="match status" value="2"/>
</dbReference>
<dbReference type="InterPro" id="IPR000792">
    <property type="entry name" value="Tscrpt_reg_LuxR_C"/>
</dbReference>
<comment type="caution">
    <text evidence="5">The sequence shown here is derived from an EMBL/GenBank/DDBJ whole genome shotgun (WGS) entry which is preliminary data.</text>
</comment>
<dbReference type="InterPro" id="IPR016032">
    <property type="entry name" value="Sig_transdc_resp-reg_C-effctor"/>
</dbReference>
<keyword evidence="6" id="KW-1185">Reference proteome</keyword>
<dbReference type="RefSeq" id="WP_142055549.1">
    <property type="nucleotide sequence ID" value="NZ_VFPA01000002.1"/>
</dbReference>
<dbReference type="SMART" id="SM00421">
    <property type="entry name" value="HTH_LUXR"/>
    <property type="match status" value="1"/>
</dbReference>
<dbReference type="GO" id="GO:0004016">
    <property type="term" value="F:adenylate cyclase activity"/>
    <property type="evidence" value="ECO:0007669"/>
    <property type="project" value="TreeGrafter"/>
</dbReference>
<dbReference type="GO" id="GO:0006355">
    <property type="term" value="P:regulation of DNA-templated transcription"/>
    <property type="evidence" value="ECO:0007669"/>
    <property type="project" value="InterPro"/>
</dbReference>
<dbReference type="Gene3D" id="1.10.10.10">
    <property type="entry name" value="Winged helix-like DNA-binding domain superfamily/Winged helix DNA-binding domain"/>
    <property type="match status" value="1"/>
</dbReference>
<accession>A0A543DQ32</accession>
<feature type="domain" description="HTH luxR-type" evidence="4">
    <location>
        <begin position="854"/>
        <end position="919"/>
    </location>
</feature>
<dbReference type="EMBL" id="VFPA01000002">
    <property type="protein sequence ID" value="TQM11414.1"/>
    <property type="molecule type" value="Genomic_DNA"/>
</dbReference>
<dbReference type="PANTHER" id="PTHR16305">
    <property type="entry name" value="TESTICULAR SOLUBLE ADENYLYL CYCLASE"/>
    <property type="match status" value="1"/>
</dbReference>
<evidence type="ECO:0000313" key="6">
    <source>
        <dbReference type="Proteomes" id="UP000315677"/>
    </source>
</evidence>
<dbReference type="PRINTS" id="PR00038">
    <property type="entry name" value="HTHLUXR"/>
</dbReference>
<keyword evidence="2" id="KW-0067">ATP-binding</keyword>
<dbReference type="GO" id="GO:0003677">
    <property type="term" value="F:DNA binding"/>
    <property type="evidence" value="ECO:0007669"/>
    <property type="project" value="InterPro"/>
</dbReference>
<name>A0A543DQ32_9PSEU</name>
<reference evidence="5 6" key="1">
    <citation type="submission" date="2019-06" db="EMBL/GenBank/DDBJ databases">
        <title>Sequencing the genomes of 1000 actinobacteria strains.</title>
        <authorList>
            <person name="Klenk H.-P."/>
        </authorList>
    </citation>
    <scope>NUCLEOTIDE SEQUENCE [LARGE SCALE GENOMIC DNA]</scope>
    <source>
        <strain evidence="5 6">DSM 45301</strain>
    </source>
</reference>
<dbReference type="SUPFAM" id="SSF52540">
    <property type="entry name" value="P-loop containing nucleoside triphosphate hydrolases"/>
    <property type="match status" value="1"/>
</dbReference>
<dbReference type="Pfam" id="PF13191">
    <property type="entry name" value="AAA_16"/>
    <property type="match status" value="1"/>
</dbReference>
<evidence type="ECO:0000256" key="1">
    <source>
        <dbReference type="ARBA" id="ARBA00022741"/>
    </source>
</evidence>
<feature type="region of interest" description="Disordered" evidence="3">
    <location>
        <begin position="1"/>
        <end position="22"/>
    </location>
</feature>
<dbReference type="InterPro" id="IPR027417">
    <property type="entry name" value="P-loop_NTPase"/>
</dbReference>
<dbReference type="InterPro" id="IPR011990">
    <property type="entry name" value="TPR-like_helical_dom_sf"/>
</dbReference>
<dbReference type="Proteomes" id="UP000315677">
    <property type="component" value="Unassembled WGS sequence"/>
</dbReference>
<dbReference type="InterPro" id="IPR041664">
    <property type="entry name" value="AAA_16"/>
</dbReference>
<dbReference type="OrthoDB" id="3656034at2"/>
<proteinExistence type="predicted"/>
<dbReference type="CDD" id="cd06170">
    <property type="entry name" value="LuxR_C_like"/>
    <property type="match status" value="1"/>
</dbReference>
<sequence>MSDRAWGVGTDSPSCDPSDADTAHPAELRRLLEASTDPHSRGAVVVAGAPGIGKSTLLDQVARRVGASGGRVLRAGGSPSEADLPFAALHQLLRPVAGVITELPARQRTALQAAFGSGTPGDPPDPMLIGVAVLTLLSDLATGAPVLVLLDDAQWADHASLDVLAFVARRTGDDPVSMVIATGEPAALPDLDGHWTSLELAPLERPAAERLLDRLPRPPAGETRTRVLDQGEGNPLALVELARTAGADAEPWASGNPLPIAARLERRWVERLNGLEPAARQWLLVLALAADDPAETVLTLLPGPADRMWAAVEWAGLVDRTGSRVTFRHPLVRSAVYQSASFDERRAAHHALASALTEDPDRRAWHLAAATTGADPEVAAALEDSAGRARRRGGYAAAARALERAAELSADRADRVRLIAAATEMAVMTGQLVRVERLAARTRAWTDEPTPLAVAALQTGRLMALTSSQAAAFQQLMAAARQLTTAHPEGALQALAAAAVVRFYSGAESQRDEIGAALSDVLRALSATSVPLLGRWLMAVADPPGGAGLRAELAQLITAARQRPEELHLLAIAAWILDETGLAVRAFEASLALWSSAGPLPDGLGGVAALAHLEHGRIARAQAFCAELAAVADTYGLDHAAACAAAVDALAAAMRGDAVNARELAERALSLIDPAESRSVAVYAYRALGISAAVTGNHEDAYARFRAAFEVDGGPVHYHASVAALPELAAAAVRSGYHQQAADVVERTVRSGETHSVRTQVLIHHSQALLADPDYAETHFRAALTLSGPADRPFEHARILLDLAEWLRRRRRIAEARPLLHECHDVFRRLGARPWATRAEAELRASGAQIAAAEPAAFGELTPQQQQVVRLAALGRTNREIGENLFLSPRTVSSHLYRAFPKLGITARSQLRDVLDTAAPSDVVTSAGSRGSRPRNVAR</sequence>
<dbReference type="GO" id="GO:0005524">
    <property type="term" value="F:ATP binding"/>
    <property type="evidence" value="ECO:0007669"/>
    <property type="project" value="UniProtKB-KW"/>
</dbReference>
<dbReference type="Gene3D" id="1.25.40.10">
    <property type="entry name" value="Tetratricopeptide repeat domain"/>
    <property type="match status" value="1"/>
</dbReference>
<gene>
    <name evidence="5" type="ORF">FB558_3977</name>
</gene>
<dbReference type="AlphaFoldDB" id="A0A543DQ32"/>
<organism evidence="5 6">
    <name type="scientific">Pseudonocardia kunmingensis</name>
    <dbReference type="NCBI Taxonomy" id="630975"/>
    <lineage>
        <taxon>Bacteria</taxon>
        <taxon>Bacillati</taxon>
        <taxon>Actinomycetota</taxon>
        <taxon>Actinomycetes</taxon>
        <taxon>Pseudonocardiales</taxon>
        <taxon>Pseudonocardiaceae</taxon>
        <taxon>Pseudonocardia</taxon>
    </lineage>
</organism>
<dbReference type="PROSITE" id="PS00622">
    <property type="entry name" value="HTH_LUXR_1"/>
    <property type="match status" value="1"/>
</dbReference>
<dbReference type="SUPFAM" id="SSF46894">
    <property type="entry name" value="C-terminal effector domain of the bipartite response regulators"/>
    <property type="match status" value="1"/>
</dbReference>
<protein>
    <submittedName>
        <fullName evidence="5">Regulatory LuxR family protein</fullName>
    </submittedName>
</protein>
<dbReference type="GO" id="GO:0005737">
    <property type="term" value="C:cytoplasm"/>
    <property type="evidence" value="ECO:0007669"/>
    <property type="project" value="TreeGrafter"/>
</dbReference>
<dbReference type="InterPro" id="IPR036388">
    <property type="entry name" value="WH-like_DNA-bd_sf"/>
</dbReference>
<evidence type="ECO:0000256" key="2">
    <source>
        <dbReference type="ARBA" id="ARBA00022840"/>
    </source>
</evidence>
<evidence type="ECO:0000256" key="3">
    <source>
        <dbReference type="SAM" id="MobiDB-lite"/>
    </source>
</evidence>
<dbReference type="PANTHER" id="PTHR16305:SF35">
    <property type="entry name" value="TRANSCRIPTIONAL ACTIVATOR DOMAIN"/>
    <property type="match status" value="1"/>
</dbReference>
<evidence type="ECO:0000313" key="5">
    <source>
        <dbReference type="EMBL" id="TQM11414.1"/>
    </source>
</evidence>
<evidence type="ECO:0000259" key="4">
    <source>
        <dbReference type="PROSITE" id="PS50043"/>
    </source>
</evidence>